<evidence type="ECO:0000313" key="2">
    <source>
        <dbReference type="EMBL" id="EFP93838.1"/>
    </source>
</evidence>
<dbReference type="AlphaFoldDB" id="E3LBB3"/>
<gene>
    <name evidence="2" type="ORF">PGTG_19873</name>
</gene>
<accession>E3LBB3</accession>
<feature type="region of interest" description="Disordered" evidence="1">
    <location>
        <begin position="43"/>
        <end position="79"/>
    </location>
</feature>
<dbReference type="HOGENOM" id="CLU_2265041_0_0_1"/>
<dbReference type="VEuPathDB" id="FungiDB:PGTG_19873"/>
<protein>
    <submittedName>
        <fullName evidence="2">Uncharacterized protein</fullName>
    </submittedName>
</protein>
<evidence type="ECO:0000256" key="1">
    <source>
        <dbReference type="SAM" id="MobiDB-lite"/>
    </source>
</evidence>
<sequence length="103" mass="11141">MLKKAGLYTWGAVQRGPTPLLPVDPTSDHCRESDQDLTVQSFPWTPPLHPSNLTTSPSIGGPVPGWRKRPSQSKPPKEGLAHNVGVVAWKLGVLCGTQDTCME</sequence>
<dbReference type="GeneID" id="10535289"/>
<dbReference type="RefSeq" id="XP_003338257.1">
    <property type="nucleotide sequence ID" value="XM_003338209.1"/>
</dbReference>
<evidence type="ECO:0000313" key="3">
    <source>
        <dbReference type="Proteomes" id="UP000008783"/>
    </source>
</evidence>
<dbReference type="EMBL" id="DS178411">
    <property type="protein sequence ID" value="EFP93838.1"/>
    <property type="molecule type" value="Genomic_DNA"/>
</dbReference>
<keyword evidence="3" id="KW-1185">Reference proteome</keyword>
<dbReference type="Proteomes" id="UP000008783">
    <property type="component" value="Unassembled WGS sequence"/>
</dbReference>
<organism evidence="2 3">
    <name type="scientific">Puccinia graminis f. sp. tritici (strain CRL 75-36-700-3 / race SCCL)</name>
    <name type="common">Black stem rust fungus</name>
    <dbReference type="NCBI Taxonomy" id="418459"/>
    <lineage>
        <taxon>Eukaryota</taxon>
        <taxon>Fungi</taxon>
        <taxon>Dikarya</taxon>
        <taxon>Basidiomycota</taxon>
        <taxon>Pucciniomycotina</taxon>
        <taxon>Pucciniomycetes</taxon>
        <taxon>Pucciniales</taxon>
        <taxon>Pucciniaceae</taxon>
        <taxon>Puccinia</taxon>
    </lineage>
</organism>
<proteinExistence type="predicted"/>
<reference key="1">
    <citation type="submission" date="2007-01" db="EMBL/GenBank/DDBJ databases">
        <title>The Genome Sequence of Puccinia graminis f. sp. tritici Strain CRL 75-36-700-3.</title>
        <authorList>
            <consortium name="The Broad Institute Genome Sequencing Platform"/>
            <person name="Birren B."/>
            <person name="Lander E."/>
            <person name="Galagan J."/>
            <person name="Nusbaum C."/>
            <person name="Devon K."/>
            <person name="Cuomo C."/>
            <person name="Jaffe D."/>
            <person name="Butler J."/>
            <person name="Alvarez P."/>
            <person name="Gnerre S."/>
            <person name="Grabherr M."/>
            <person name="Mauceli E."/>
            <person name="Brockman W."/>
            <person name="Young S."/>
            <person name="LaButti K."/>
            <person name="Sykes S."/>
            <person name="DeCaprio D."/>
            <person name="Crawford M."/>
            <person name="Koehrsen M."/>
            <person name="Engels R."/>
            <person name="Montgomery P."/>
            <person name="Pearson M."/>
            <person name="Howarth C."/>
            <person name="Larson L."/>
            <person name="White J."/>
            <person name="Zeng Q."/>
            <person name="Kodira C."/>
            <person name="Yandava C."/>
            <person name="Alvarado L."/>
            <person name="O'Leary S."/>
            <person name="Szabo L."/>
            <person name="Dean R."/>
            <person name="Schein J."/>
        </authorList>
    </citation>
    <scope>NUCLEOTIDE SEQUENCE</scope>
    <source>
        <strain>CRL 75-36-700-3</strain>
    </source>
</reference>
<dbReference type="InParanoid" id="E3LBB3"/>
<dbReference type="KEGG" id="pgr:PGTG_19873"/>
<reference evidence="3" key="2">
    <citation type="journal article" date="2011" name="Proc. Natl. Acad. Sci. U.S.A.">
        <title>Obligate biotrophy features unraveled by the genomic analysis of rust fungi.</title>
        <authorList>
            <person name="Duplessis S."/>
            <person name="Cuomo C.A."/>
            <person name="Lin Y.-C."/>
            <person name="Aerts A."/>
            <person name="Tisserant E."/>
            <person name="Veneault-Fourrey C."/>
            <person name="Joly D.L."/>
            <person name="Hacquard S."/>
            <person name="Amselem J."/>
            <person name="Cantarel B.L."/>
            <person name="Chiu R."/>
            <person name="Coutinho P.M."/>
            <person name="Feau N."/>
            <person name="Field M."/>
            <person name="Frey P."/>
            <person name="Gelhaye E."/>
            <person name="Goldberg J."/>
            <person name="Grabherr M.G."/>
            <person name="Kodira C.D."/>
            <person name="Kohler A."/>
            <person name="Kuees U."/>
            <person name="Lindquist E.A."/>
            <person name="Lucas S.M."/>
            <person name="Mago R."/>
            <person name="Mauceli E."/>
            <person name="Morin E."/>
            <person name="Murat C."/>
            <person name="Pangilinan J.L."/>
            <person name="Park R."/>
            <person name="Pearson M."/>
            <person name="Quesneville H."/>
            <person name="Rouhier N."/>
            <person name="Sakthikumar S."/>
            <person name="Salamov A.A."/>
            <person name="Schmutz J."/>
            <person name="Selles B."/>
            <person name="Shapiro H."/>
            <person name="Tanguay P."/>
            <person name="Tuskan G.A."/>
            <person name="Henrissat B."/>
            <person name="Van de Peer Y."/>
            <person name="Rouze P."/>
            <person name="Ellis J.G."/>
            <person name="Dodds P.N."/>
            <person name="Schein J.E."/>
            <person name="Zhong S."/>
            <person name="Hamelin R.C."/>
            <person name="Grigoriev I.V."/>
            <person name="Szabo L.J."/>
            <person name="Martin F."/>
        </authorList>
    </citation>
    <scope>NUCLEOTIDE SEQUENCE [LARGE SCALE GENOMIC DNA]</scope>
    <source>
        <strain evidence="3">CRL 75-36-700-3 / race SCCL</strain>
    </source>
</reference>
<name>E3LBB3_PUCGT</name>